<comment type="similarity">
    <text evidence="1">Belongs to the saccharopine dehydrogenase family.</text>
</comment>
<evidence type="ECO:0000256" key="2">
    <source>
        <dbReference type="SAM" id="Phobius"/>
    </source>
</evidence>
<accession>A0AAJ8M3R4</accession>
<evidence type="ECO:0000259" key="3">
    <source>
        <dbReference type="Pfam" id="PF03435"/>
    </source>
</evidence>
<dbReference type="GO" id="GO:0005886">
    <property type="term" value="C:plasma membrane"/>
    <property type="evidence" value="ECO:0007669"/>
    <property type="project" value="TreeGrafter"/>
</dbReference>
<sequence>MSNNKPVLVLYGATSFTARQLLTYLDEHPQGVEFDFILAGRNQERLEALNAKLSTKREIFVCELSDEDGVVSMVDRANVVVNLAGPYRRYNAEAIIRACCKAGKHYVDLCGESTWLKQDIIPKYHSLARSTGACIVPSCGFDSVPSDLTVYLAEATIKSVNRDLFLSKSTSIFKFNGSIAGGTVQTLLAVTELPPKDQQMEEYDLCPGITLKSTLPFLTTSIPETAFSPCLRGMFFMYPYNRNIVRRTQYLTGTLSNDLPGKVMQYKEGMDVGQSLIKSALSTMVMGIAVVLFLKVKFVRQLMLRFLPKSGEGAPLEKLKAGHWCITNYSLSETSSANAEEPVKVLTKMSGEGDPGYLSTAYMLAESALSLVLPAPQGTSLPPLFKSGGVLTPVTAMGDALIERLKKSGKFTISSEVIPTDKKTL</sequence>
<reference evidence="4" key="2">
    <citation type="journal article" date="2022" name="Elife">
        <title>Obligate sexual reproduction of a homothallic fungus closely related to the Cryptococcus pathogenic species complex.</title>
        <authorList>
            <person name="Passer A.R."/>
            <person name="Clancey S.A."/>
            <person name="Shea T."/>
            <person name="David-Palma M."/>
            <person name="Averette A.F."/>
            <person name="Boekhout T."/>
            <person name="Porcel B.M."/>
            <person name="Nowrousian M."/>
            <person name="Cuomo C.A."/>
            <person name="Sun S."/>
            <person name="Heitman J."/>
            <person name="Coelho M.A."/>
        </authorList>
    </citation>
    <scope>NUCLEOTIDE SEQUENCE</scope>
    <source>
        <strain evidence="4">CBS 7841</strain>
    </source>
</reference>
<reference evidence="4" key="3">
    <citation type="submission" date="2024-01" db="EMBL/GenBank/DDBJ databases">
        <authorList>
            <person name="Coelho M.A."/>
            <person name="David-Palma M."/>
            <person name="Shea T."/>
            <person name="Sun S."/>
            <person name="Cuomo C.A."/>
            <person name="Heitman J."/>
        </authorList>
    </citation>
    <scope>NUCLEOTIDE SEQUENCE</scope>
    <source>
        <strain evidence="4">CBS 7841</strain>
    </source>
</reference>
<dbReference type="RefSeq" id="XP_066070687.1">
    <property type="nucleotide sequence ID" value="XM_066214590.1"/>
</dbReference>
<dbReference type="EMBL" id="CP143789">
    <property type="protein sequence ID" value="WVN89987.1"/>
    <property type="molecule type" value="Genomic_DNA"/>
</dbReference>
<dbReference type="InterPro" id="IPR005097">
    <property type="entry name" value="Sacchrp_dh_NADP-bd"/>
</dbReference>
<keyword evidence="2" id="KW-0472">Membrane</keyword>
<feature type="domain" description="Saccharopine dehydrogenase NADP binding" evidence="3">
    <location>
        <begin position="10"/>
        <end position="131"/>
    </location>
</feature>
<keyword evidence="2" id="KW-0812">Transmembrane</keyword>
<keyword evidence="2" id="KW-1133">Transmembrane helix</keyword>
<dbReference type="AlphaFoldDB" id="A0AAJ8M3R4"/>
<dbReference type="SUPFAM" id="SSF51735">
    <property type="entry name" value="NAD(P)-binding Rossmann-fold domains"/>
    <property type="match status" value="1"/>
</dbReference>
<dbReference type="InterPro" id="IPR051276">
    <property type="entry name" value="Saccharopine_DH-like_oxidrdct"/>
</dbReference>
<dbReference type="GeneID" id="91089426"/>
<protein>
    <recommendedName>
        <fullName evidence="3">Saccharopine dehydrogenase NADP binding domain-containing protein</fullName>
    </recommendedName>
</protein>
<dbReference type="PANTHER" id="PTHR12286:SF5">
    <property type="entry name" value="SACCHAROPINE DEHYDROGENASE-LIKE OXIDOREDUCTASE"/>
    <property type="match status" value="1"/>
</dbReference>
<feature type="transmembrane region" description="Helical" evidence="2">
    <location>
        <begin position="276"/>
        <end position="296"/>
    </location>
</feature>
<evidence type="ECO:0000313" key="4">
    <source>
        <dbReference type="EMBL" id="WVN89987.1"/>
    </source>
</evidence>
<keyword evidence="5" id="KW-1185">Reference proteome</keyword>
<organism evidence="4 5">
    <name type="scientific">Cryptococcus depauperatus CBS 7841</name>
    <dbReference type="NCBI Taxonomy" id="1295531"/>
    <lineage>
        <taxon>Eukaryota</taxon>
        <taxon>Fungi</taxon>
        <taxon>Dikarya</taxon>
        <taxon>Basidiomycota</taxon>
        <taxon>Agaricomycotina</taxon>
        <taxon>Tremellomycetes</taxon>
        <taxon>Tremellales</taxon>
        <taxon>Cryptococcaceae</taxon>
        <taxon>Cryptococcus</taxon>
    </lineage>
</organism>
<name>A0AAJ8M3R4_9TREE</name>
<gene>
    <name evidence="4" type="ORF">L203_105217</name>
</gene>
<evidence type="ECO:0000313" key="5">
    <source>
        <dbReference type="Proteomes" id="UP000094043"/>
    </source>
</evidence>
<dbReference type="PANTHER" id="PTHR12286">
    <property type="entry name" value="SACCHAROPINE DEHYDROGENASE-LIKE OXIDOREDUCTASE"/>
    <property type="match status" value="1"/>
</dbReference>
<dbReference type="GO" id="GO:0005739">
    <property type="term" value="C:mitochondrion"/>
    <property type="evidence" value="ECO:0007669"/>
    <property type="project" value="TreeGrafter"/>
</dbReference>
<dbReference type="FunFam" id="3.40.50.720:FF:000711">
    <property type="entry name" value="Unplaced genomic scaffold supercont2.2, whole genome shotgun sequence"/>
    <property type="match status" value="1"/>
</dbReference>
<reference evidence="4" key="1">
    <citation type="submission" date="2016-06" db="EMBL/GenBank/DDBJ databases">
        <authorList>
            <person name="Cuomo C."/>
            <person name="Litvintseva A."/>
            <person name="Heitman J."/>
            <person name="Chen Y."/>
            <person name="Sun S."/>
            <person name="Springer D."/>
            <person name="Dromer F."/>
            <person name="Young S."/>
            <person name="Zeng Q."/>
            <person name="Chapman S."/>
            <person name="Gujja S."/>
            <person name="Saif S."/>
            <person name="Birren B."/>
        </authorList>
    </citation>
    <scope>NUCLEOTIDE SEQUENCE</scope>
    <source>
        <strain evidence="4">CBS 7841</strain>
    </source>
</reference>
<dbReference type="Gene3D" id="3.40.50.720">
    <property type="entry name" value="NAD(P)-binding Rossmann-like Domain"/>
    <property type="match status" value="1"/>
</dbReference>
<evidence type="ECO:0000256" key="1">
    <source>
        <dbReference type="ARBA" id="ARBA00038048"/>
    </source>
</evidence>
<dbReference type="Pfam" id="PF03435">
    <property type="entry name" value="Sacchrp_dh_NADP"/>
    <property type="match status" value="1"/>
</dbReference>
<dbReference type="KEGG" id="cdep:91089426"/>
<proteinExistence type="inferred from homology"/>
<dbReference type="GO" id="GO:0009247">
    <property type="term" value="P:glycolipid biosynthetic process"/>
    <property type="evidence" value="ECO:0007669"/>
    <property type="project" value="TreeGrafter"/>
</dbReference>
<dbReference type="InterPro" id="IPR036291">
    <property type="entry name" value="NAD(P)-bd_dom_sf"/>
</dbReference>
<dbReference type="GO" id="GO:0005811">
    <property type="term" value="C:lipid droplet"/>
    <property type="evidence" value="ECO:0007669"/>
    <property type="project" value="TreeGrafter"/>
</dbReference>
<dbReference type="Proteomes" id="UP000094043">
    <property type="component" value="Chromosome 6"/>
</dbReference>